<dbReference type="Pfam" id="PF07833">
    <property type="entry name" value="Cu_amine_oxidN1"/>
    <property type="match status" value="1"/>
</dbReference>
<dbReference type="RefSeq" id="WP_142606204.1">
    <property type="nucleotide sequence ID" value="NZ_VDGG01000011.1"/>
</dbReference>
<dbReference type="Proteomes" id="UP000318937">
    <property type="component" value="Unassembled WGS sequence"/>
</dbReference>
<dbReference type="AlphaFoldDB" id="A0A544TG15"/>
<reference evidence="3 4" key="1">
    <citation type="submission" date="2019-05" db="EMBL/GenBank/DDBJ databases">
        <title>Psychrobacillus vulpis sp. nov., a new species isolated from feces of a red fox that inhabits in The Tablas de Daimiel Natural Park, Albacete, Spain.</title>
        <authorList>
            <person name="Rodriguez M."/>
            <person name="Reina J.C."/>
            <person name="Bejar V."/>
            <person name="Llamas I."/>
        </authorList>
    </citation>
    <scope>NUCLEOTIDE SEQUENCE [LARGE SCALE GENOMIC DNA]</scope>
    <source>
        <strain evidence="3 4">NHI-2</strain>
    </source>
</reference>
<dbReference type="SUPFAM" id="SSF55383">
    <property type="entry name" value="Copper amine oxidase, domain N"/>
    <property type="match status" value="1"/>
</dbReference>
<dbReference type="OrthoDB" id="1684927at2"/>
<evidence type="ECO:0000259" key="2">
    <source>
        <dbReference type="Pfam" id="PF07833"/>
    </source>
</evidence>
<evidence type="ECO:0000313" key="4">
    <source>
        <dbReference type="Proteomes" id="UP000318937"/>
    </source>
</evidence>
<dbReference type="EMBL" id="VDGG01000011">
    <property type="protein sequence ID" value="TQR16389.1"/>
    <property type="molecule type" value="Genomic_DNA"/>
</dbReference>
<evidence type="ECO:0000256" key="1">
    <source>
        <dbReference type="SAM" id="SignalP"/>
    </source>
</evidence>
<evidence type="ECO:0000313" key="3">
    <source>
        <dbReference type="EMBL" id="TQR16389.1"/>
    </source>
</evidence>
<feature type="domain" description="Copper amine oxidase-like N-terminal" evidence="2">
    <location>
        <begin position="392"/>
        <end position="469"/>
    </location>
</feature>
<dbReference type="Gene3D" id="3.30.457.10">
    <property type="entry name" value="Copper amine oxidase-like, N-terminal domain"/>
    <property type="match status" value="1"/>
</dbReference>
<name>A0A544TG15_9BACI</name>
<dbReference type="InterPro" id="IPR012854">
    <property type="entry name" value="Cu_amine_oxidase-like_N"/>
</dbReference>
<gene>
    <name evidence="3" type="ORF">FG383_06640</name>
</gene>
<protein>
    <recommendedName>
        <fullName evidence="2">Copper amine oxidase-like N-terminal domain-containing protein</fullName>
    </recommendedName>
</protein>
<comment type="caution">
    <text evidence="3">The sequence shown here is derived from an EMBL/GenBank/DDBJ whole genome shotgun (WGS) entry which is preliminary data.</text>
</comment>
<sequence>MKKLGIFAAAILVAGFVFQQPIANAQSEEETTVEQKDTSNFMQSSGVIKEIETKDDVVTLTVETEEKEPQITIFKLTDETLLFNSGTTKSIEKDAFQKGQRIDAYYDKNKPMIMIYPAQISPELVIVHDEEKMGSVKVSKFDDEFLSLDNELKLNIGEKTLLVNEKGEELEQADLNGKELVVFYTVSTRSIPAQTTPSKIITIGDLPTEDTTNFMKSSGKIKEVASKDGKVTLTVETEEKEPQTTIFTINNETLAFNSGTTKAVQKESFQKGQRIDAYYDKNKPMILIYPAQITPELVIVHDEEKMGSVKVSKFDDEFLSLDKELKLNIGEETILVNEKGEELEQADLKGKELVVFYTITTMSIPAQTPPSKIVAISNLSPEMTEVQTIIEEDHFVQNGTKMIPLAKVAEQLDYEVLTYSKRLGTYLKKGNSSLLITVGDKTYSYNRSLRQFTEKPVLKNDKTYVSEDILEVLIP</sequence>
<feature type="signal peptide" evidence="1">
    <location>
        <begin position="1"/>
        <end position="25"/>
    </location>
</feature>
<organism evidence="3 4">
    <name type="scientific">Psychrobacillus soli</name>
    <dbReference type="NCBI Taxonomy" id="1543965"/>
    <lineage>
        <taxon>Bacteria</taxon>
        <taxon>Bacillati</taxon>
        <taxon>Bacillota</taxon>
        <taxon>Bacilli</taxon>
        <taxon>Bacillales</taxon>
        <taxon>Bacillaceae</taxon>
        <taxon>Psychrobacillus</taxon>
    </lineage>
</organism>
<keyword evidence="1" id="KW-0732">Signal</keyword>
<proteinExistence type="predicted"/>
<accession>A0A544TG15</accession>
<keyword evidence="4" id="KW-1185">Reference proteome</keyword>
<feature type="chain" id="PRO_5021856755" description="Copper amine oxidase-like N-terminal domain-containing protein" evidence="1">
    <location>
        <begin position="26"/>
        <end position="475"/>
    </location>
</feature>
<dbReference type="InterPro" id="IPR036582">
    <property type="entry name" value="Mao_N_sf"/>
</dbReference>